<comment type="caution">
    <text evidence="2">The sequence shown here is derived from an EMBL/GenBank/DDBJ whole genome shotgun (WGS) entry which is preliminary data.</text>
</comment>
<dbReference type="Proteomes" id="UP000631181">
    <property type="component" value="Unassembled WGS sequence"/>
</dbReference>
<proteinExistence type="predicted"/>
<organism evidence="2 3">
    <name type="scientific">Penicillium ucsense</name>
    <dbReference type="NCBI Taxonomy" id="2839758"/>
    <lineage>
        <taxon>Eukaryota</taxon>
        <taxon>Fungi</taxon>
        <taxon>Dikarya</taxon>
        <taxon>Ascomycota</taxon>
        <taxon>Pezizomycotina</taxon>
        <taxon>Eurotiomycetes</taxon>
        <taxon>Eurotiomycetidae</taxon>
        <taxon>Eurotiales</taxon>
        <taxon>Aspergillaceae</taxon>
        <taxon>Penicillium</taxon>
    </lineage>
</organism>
<name>A0A8J8W1A2_9EURO</name>
<keyword evidence="3" id="KW-1185">Reference proteome</keyword>
<protein>
    <submittedName>
        <fullName evidence="2">Uncharacterized protein</fullName>
    </submittedName>
</protein>
<sequence length="492" mass="55872">MSVESPGPSHQKSGFRSLFANALRPKKSRQTLRKSSVNRSTPDLRYAARPSTDGGPPPMPELAPLQAHRMKYQQDHAQLDSQLGERRDYTAMIHTLGLLDADDRYLPAQIDNDRREPGEPDMEKLSPELWTRIARLLNPADAASLASANRTLYQKLGKAPFTALRYPDNYTYRINFLIRLDQSLPHHLLCFPCGRYHRRTQEGVERLKPSHVINPLFTCPHAQNPLNPQPRSRITHGRTIPFSFVQLAMRAHHYGPQYGLQAIDLGRRWERDGWSHTSRFHIHEGRLLMRVASQTFAAAGLTPSAQRMLLYSREDYWPFFSACAHWRDGELMPACKCALEHIPKPRETAGLQGLEHKVKDRISGTRFDPNSIVTLCGFCRPMRRCPECPSEYLIEIKLAEDKSHIRGSVFKQALVVTRWTDLGDGTSPAGPEWGAINGLRDDYDSFSHPHYAKRGIASIFEAAFTADTLPGQRVISMNPKRKKLGESGHGWY</sequence>
<dbReference type="AlphaFoldDB" id="A0A8J8W1A2"/>
<gene>
    <name evidence="2" type="ORF">PECM_007072</name>
</gene>
<dbReference type="EMBL" id="WIWV01000060">
    <property type="protein sequence ID" value="KAF7715429.1"/>
    <property type="molecule type" value="Genomic_DNA"/>
</dbReference>
<evidence type="ECO:0000313" key="2">
    <source>
        <dbReference type="EMBL" id="KAF7715429.1"/>
    </source>
</evidence>
<reference evidence="2" key="1">
    <citation type="journal article" date="2020" name="Front. Microbiol.">
        <title>Gene regulatory networks of Penicillium echinulatum 2HH and Penicillium oxalicum 114-2 inferred by a computational biology approach.</title>
        <authorList>
            <person name="Lenz A.R."/>
            <person name="Galan-Vasquez E."/>
            <person name="Balbinot E."/>
            <person name="De Abreu F.P."/>
            <person name="De Oliveira N.S."/>
            <person name="Da Rosa L.O."/>
            <person name="De Avila E Silva S."/>
            <person name="Camassola M."/>
            <person name="Dillon A.J.P."/>
            <person name="Perez-Rueda E."/>
        </authorList>
    </citation>
    <scope>NUCLEOTIDE SEQUENCE</scope>
    <source>
        <strain evidence="2">S1M29</strain>
    </source>
</reference>
<evidence type="ECO:0000313" key="3">
    <source>
        <dbReference type="Proteomes" id="UP000631181"/>
    </source>
</evidence>
<accession>A0A8J8W1A2</accession>
<feature type="region of interest" description="Disordered" evidence="1">
    <location>
        <begin position="1"/>
        <end position="63"/>
    </location>
</feature>
<dbReference type="OrthoDB" id="3912356at2759"/>
<evidence type="ECO:0000256" key="1">
    <source>
        <dbReference type="SAM" id="MobiDB-lite"/>
    </source>
</evidence>